<accession>A0ACB8Z6Z6</accession>
<comment type="caution">
    <text evidence="1">The sequence shown here is derived from an EMBL/GenBank/DDBJ whole genome shotgun (WGS) entry which is preliminary data.</text>
</comment>
<protein>
    <submittedName>
        <fullName evidence="1">Uncharacterized protein</fullName>
    </submittedName>
</protein>
<dbReference type="EMBL" id="CM042057">
    <property type="protein sequence ID" value="KAI3693338.1"/>
    <property type="molecule type" value="Genomic_DNA"/>
</dbReference>
<proteinExistence type="predicted"/>
<dbReference type="Proteomes" id="UP001055879">
    <property type="component" value="Linkage Group LG11"/>
</dbReference>
<reference evidence="1 2" key="2">
    <citation type="journal article" date="2022" name="Mol. Ecol. Resour.">
        <title>The genomes of chicory, endive, great burdock and yacon provide insights into Asteraceae paleo-polyploidization history and plant inulin production.</title>
        <authorList>
            <person name="Fan W."/>
            <person name="Wang S."/>
            <person name="Wang H."/>
            <person name="Wang A."/>
            <person name="Jiang F."/>
            <person name="Liu H."/>
            <person name="Zhao H."/>
            <person name="Xu D."/>
            <person name="Zhang Y."/>
        </authorList>
    </citation>
    <scope>NUCLEOTIDE SEQUENCE [LARGE SCALE GENOMIC DNA]</scope>
    <source>
        <strain evidence="2">cv. Niubang</strain>
    </source>
</reference>
<organism evidence="1 2">
    <name type="scientific">Arctium lappa</name>
    <name type="common">Greater burdock</name>
    <name type="synonym">Lappa major</name>
    <dbReference type="NCBI Taxonomy" id="4217"/>
    <lineage>
        <taxon>Eukaryota</taxon>
        <taxon>Viridiplantae</taxon>
        <taxon>Streptophyta</taxon>
        <taxon>Embryophyta</taxon>
        <taxon>Tracheophyta</taxon>
        <taxon>Spermatophyta</taxon>
        <taxon>Magnoliopsida</taxon>
        <taxon>eudicotyledons</taxon>
        <taxon>Gunneridae</taxon>
        <taxon>Pentapetalae</taxon>
        <taxon>asterids</taxon>
        <taxon>campanulids</taxon>
        <taxon>Asterales</taxon>
        <taxon>Asteraceae</taxon>
        <taxon>Carduoideae</taxon>
        <taxon>Cardueae</taxon>
        <taxon>Arctiinae</taxon>
        <taxon>Arctium</taxon>
    </lineage>
</organism>
<sequence>MGIGGNFWDLLKPYARTEGFDFLRNKRVAIDLSYWIVQHETAIKAHTRNPHLRLTFFRTINLFSKFGAFPVFVADGTPSPLKSQARIIRFLQASGIDLANLPVADGTSVERNRKFLNCVQECVELLELFGMPVLRASGEAEGLCAQLNREGRVDACITSDSDAFLFGAKCIIKRLKPNSQEPFECYQMSDVEDGLGLKRNHLIAIALLVGNDHDLKGVQGIGIETALSFVKSFAEDEVLDRLRELGSGNTLPTTYVGDSFRNSDENTTRTRVSHCSLCGHPGSKRSHLKDSCERCSSSTIKGCTQKPIGFTCDCSSCDTDKKEKEQAKNEAWKTRVCKKIAAEPNFPNNAIIRMYLSENHSSFTDAEPFISWKKPNTETLVDYVAYKLNWEPSFIRQKLFPLLSTVFLRSIAKNQETDSLFGQYEFDFIQRTKMRFGHTFYVVIWKKSAKTVDDRIHKTRSEEGDGVEKDLDEPDDVFDEPDVTNVRVDNGCLMTDENMDLVIAAYPEKVDQFMQEKESKESKSRKKSRAKSASNTPENSSSPTSRSLQLNITQFFRSSKGESTENSKDNGSPSGNLSKSARRRLLLE</sequence>
<reference evidence="2" key="1">
    <citation type="journal article" date="2022" name="Mol. Ecol. Resour.">
        <title>The genomes of chicory, endive, great burdock and yacon provide insights into Asteraceae palaeo-polyploidization history and plant inulin production.</title>
        <authorList>
            <person name="Fan W."/>
            <person name="Wang S."/>
            <person name="Wang H."/>
            <person name="Wang A."/>
            <person name="Jiang F."/>
            <person name="Liu H."/>
            <person name="Zhao H."/>
            <person name="Xu D."/>
            <person name="Zhang Y."/>
        </authorList>
    </citation>
    <scope>NUCLEOTIDE SEQUENCE [LARGE SCALE GENOMIC DNA]</scope>
    <source>
        <strain evidence="2">cv. Niubang</strain>
    </source>
</reference>
<evidence type="ECO:0000313" key="2">
    <source>
        <dbReference type="Proteomes" id="UP001055879"/>
    </source>
</evidence>
<keyword evidence="2" id="KW-1185">Reference proteome</keyword>
<evidence type="ECO:0000313" key="1">
    <source>
        <dbReference type="EMBL" id="KAI3693338.1"/>
    </source>
</evidence>
<gene>
    <name evidence="1" type="ORF">L6452_33173</name>
</gene>
<name>A0ACB8Z6Z6_ARCLA</name>